<gene>
    <name evidence="2" type="ORF">DL762_010668</name>
</gene>
<evidence type="ECO:0000259" key="1">
    <source>
        <dbReference type="Pfam" id="PF08031"/>
    </source>
</evidence>
<feature type="domain" description="Berberine/berberine-like" evidence="1">
    <location>
        <begin position="142"/>
        <end position="183"/>
    </location>
</feature>
<name>A0ABY0GQ88_9PEZI</name>
<accession>A0ABY0GQ88</accession>
<dbReference type="EMBL" id="QJNS01000748">
    <property type="protein sequence ID" value="RYO73807.1"/>
    <property type="molecule type" value="Genomic_DNA"/>
</dbReference>
<proteinExistence type="predicted"/>
<dbReference type="Proteomes" id="UP000294003">
    <property type="component" value="Unassembled WGS sequence"/>
</dbReference>
<reference evidence="2 3" key="1">
    <citation type="submission" date="2018-06" db="EMBL/GenBank/DDBJ databases">
        <title>Complete Genomes of Monosporascus.</title>
        <authorList>
            <person name="Robinson A.J."/>
            <person name="Natvig D.O."/>
        </authorList>
    </citation>
    <scope>NUCLEOTIDE SEQUENCE [LARGE SCALE GENOMIC DNA]</scope>
    <source>
        <strain evidence="2 3">CBS 609.92</strain>
    </source>
</reference>
<organism evidence="2 3">
    <name type="scientific">Monosporascus cannonballus</name>
    <dbReference type="NCBI Taxonomy" id="155416"/>
    <lineage>
        <taxon>Eukaryota</taxon>
        <taxon>Fungi</taxon>
        <taxon>Dikarya</taxon>
        <taxon>Ascomycota</taxon>
        <taxon>Pezizomycotina</taxon>
        <taxon>Sordariomycetes</taxon>
        <taxon>Xylariomycetidae</taxon>
        <taxon>Xylariales</taxon>
        <taxon>Xylariales incertae sedis</taxon>
        <taxon>Monosporascus</taxon>
    </lineage>
</organism>
<dbReference type="Gene3D" id="3.40.462.20">
    <property type="match status" value="1"/>
</dbReference>
<dbReference type="Pfam" id="PF08031">
    <property type="entry name" value="BBE"/>
    <property type="match status" value="1"/>
</dbReference>
<dbReference type="Gene3D" id="3.30.465.10">
    <property type="match status" value="1"/>
</dbReference>
<dbReference type="InterPro" id="IPR012951">
    <property type="entry name" value="BBE"/>
</dbReference>
<protein>
    <recommendedName>
        <fullName evidence="1">Berberine/berberine-like domain-containing protein</fullName>
    </recommendedName>
</protein>
<comment type="caution">
    <text evidence="2">The sequence shown here is derived from an EMBL/GenBank/DDBJ whole genome shotgun (WGS) entry which is preliminary data.</text>
</comment>
<dbReference type="InterPro" id="IPR016169">
    <property type="entry name" value="FAD-bd_PCMH_sub2"/>
</dbReference>
<sequence length="203" mass="22966">MHQLGLQYQYSSAEHPNFLSSYGSITSTSTWNVSDYHMGSRPIPRELVEDDISAKALIGAIRYITSQTFMSGVAFNVANAVSSPHHVSANPYLRKTIFNAAIGMPVNYSDWTANKEVQDKITYDLLPVLQSIAPNGGVFNNLNEADFQAPDFQTTFYRDHYKKLLAIKQKYDPDEIFYAKTAVGSDRWEQRLNGRLCTTRRII</sequence>
<evidence type="ECO:0000313" key="3">
    <source>
        <dbReference type="Proteomes" id="UP000294003"/>
    </source>
</evidence>
<evidence type="ECO:0000313" key="2">
    <source>
        <dbReference type="EMBL" id="RYO73807.1"/>
    </source>
</evidence>
<keyword evidence="3" id="KW-1185">Reference proteome</keyword>